<feature type="compositionally biased region" description="Low complexity" evidence="1">
    <location>
        <begin position="73"/>
        <end position="83"/>
    </location>
</feature>
<gene>
    <name evidence="2" type="ORF">GCM10018785_45080</name>
</gene>
<organism evidence="2 3">
    <name type="scientific">Streptomyces longispororuber</name>
    <dbReference type="NCBI Taxonomy" id="68230"/>
    <lineage>
        <taxon>Bacteria</taxon>
        <taxon>Bacillati</taxon>
        <taxon>Actinomycetota</taxon>
        <taxon>Actinomycetes</taxon>
        <taxon>Kitasatosporales</taxon>
        <taxon>Streptomycetaceae</taxon>
        <taxon>Streptomyces</taxon>
    </lineage>
</organism>
<sequence length="97" mass="10204">MSLRVRGPRKHTAFINVGARAVSGTFAPQEAVDRADRVRRGHTARATRNLLHGHAQVAVSKRAVETDQPRLSAGTAADGAEAAPLRGNEASIPLVCG</sequence>
<reference evidence="2" key="2">
    <citation type="submission" date="2020-09" db="EMBL/GenBank/DDBJ databases">
        <authorList>
            <person name="Sun Q."/>
            <person name="Ohkuma M."/>
        </authorList>
    </citation>
    <scope>NUCLEOTIDE SEQUENCE</scope>
    <source>
        <strain evidence="2">JCM 4784</strain>
    </source>
</reference>
<accession>A0A918ZW67</accession>
<evidence type="ECO:0000313" key="3">
    <source>
        <dbReference type="Proteomes" id="UP000608024"/>
    </source>
</evidence>
<evidence type="ECO:0000313" key="2">
    <source>
        <dbReference type="EMBL" id="GHE71813.1"/>
    </source>
</evidence>
<protein>
    <submittedName>
        <fullName evidence="2">Uncharacterized protein</fullName>
    </submittedName>
</protein>
<feature type="region of interest" description="Disordered" evidence="1">
    <location>
        <begin position="59"/>
        <end position="84"/>
    </location>
</feature>
<dbReference type="AlphaFoldDB" id="A0A918ZW67"/>
<reference evidence="2" key="1">
    <citation type="journal article" date="2014" name="Int. J. Syst. Evol. Microbiol.">
        <title>Complete genome sequence of Corynebacterium casei LMG S-19264T (=DSM 44701T), isolated from a smear-ripened cheese.</title>
        <authorList>
            <consortium name="US DOE Joint Genome Institute (JGI-PGF)"/>
            <person name="Walter F."/>
            <person name="Albersmeier A."/>
            <person name="Kalinowski J."/>
            <person name="Ruckert C."/>
        </authorList>
    </citation>
    <scope>NUCLEOTIDE SEQUENCE</scope>
    <source>
        <strain evidence="2">JCM 4784</strain>
    </source>
</reference>
<name>A0A918ZW67_9ACTN</name>
<proteinExistence type="predicted"/>
<comment type="caution">
    <text evidence="2">The sequence shown here is derived from an EMBL/GenBank/DDBJ whole genome shotgun (WGS) entry which is preliminary data.</text>
</comment>
<dbReference type="EMBL" id="BNBT01000074">
    <property type="protein sequence ID" value="GHE71813.1"/>
    <property type="molecule type" value="Genomic_DNA"/>
</dbReference>
<evidence type="ECO:0000256" key="1">
    <source>
        <dbReference type="SAM" id="MobiDB-lite"/>
    </source>
</evidence>
<keyword evidence="3" id="KW-1185">Reference proteome</keyword>
<dbReference type="Proteomes" id="UP000608024">
    <property type="component" value="Unassembled WGS sequence"/>
</dbReference>